<dbReference type="PROSITE" id="PS01211">
    <property type="entry name" value="UPF0001"/>
    <property type="match status" value="1"/>
</dbReference>
<dbReference type="NCBIfam" id="TIGR00044">
    <property type="entry name" value="YggS family pyridoxal phosphate-dependent enzyme"/>
    <property type="match status" value="1"/>
</dbReference>
<proteinExistence type="inferred from homology"/>
<comment type="caution">
    <text evidence="5">The sequence shown here is derived from an EMBL/GenBank/DDBJ whole genome shotgun (WGS) entry which is preliminary data.</text>
</comment>
<organism evidence="5 6">
    <name type="scientific">Massilicoli timonensis</name>
    <dbReference type="NCBI Taxonomy" id="2015901"/>
    <lineage>
        <taxon>Bacteria</taxon>
        <taxon>Bacillati</taxon>
        <taxon>Bacillota</taxon>
        <taxon>Erysipelotrichia</taxon>
        <taxon>Erysipelotrichales</taxon>
        <taxon>Erysipelotrichaceae</taxon>
        <taxon>Massilicoli</taxon>
    </lineage>
</organism>
<dbReference type="HAMAP" id="MF_02087">
    <property type="entry name" value="PLP_homeostasis"/>
    <property type="match status" value="1"/>
</dbReference>
<protein>
    <recommendedName>
        <fullName evidence="2">Pyridoxal phosphate homeostasis protein</fullName>
        <shortName evidence="2">PLP homeostasis protein</shortName>
    </recommendedName>
</protein>
<dbReference type="Pfam" id="PF01168">
    <property type="entry name" value="Ala_racemase_N"/>
    <property type="match status" value="1"/>
</dbReference>
<gene>
    <name evidence="5" type="ORF">NE663_05365</name>
</gene>
<sequence length="208" mass="23220">MNPVKIIQSIPAQVTLIAVSKTRSIEEIHEMAKLGISTFGENRVQELKQKYDPAYHWHMIGHLQRNKVKDVVPLADMIQSLDSLPLAEEIEKQCAKIDKVMDVLIEVNSSKEASKSGVAPEEALSFLAACMSFPHLRVRGLMTIGPNIDDQEQIKACFTSVYQLYQEAQARWPQIDTLSMGMSGDYEIAIACGANMIRLGTILFGERN</sequence>
<dbReference type="EMBL" id="JANGCH010000005">
    <property type="protein sequence ID" value="MCQ5121688.1"/>
    <property type="molecule type" value="Genomic_DNA"/>
</dbReference>
<dbReference type="PIRSF" id="PIRSF004848">
    <property type="entry name" value="YBL036c_PLPDEIII"/>
    <property type="match status" value="1"/>
</dbReference>
<dbReference type="Gene3D" id="3.20.20.10">
    <property type="entry name" value="Alanine racemase"/>
    <property type="match status" value="1"/>
</dbReference>
<dbReference type="CDD" id="cd00635">
    <property type="entry name" value="PLPDE_III_YBL036c_like"/>
    <property type="match status" value="1"/>
</dbReference>
<accession>A0ABT1SL06</accession>
<dbReference type="SUPFAM" id="SSF51419">
    <property type="entry name" value="PLP-binding barrel"/>
    <property type="match status" value="1"/>
</dbReference>
<dbReference type="RefSeq" id="WP_102268401.1">
    <property type="nucleotide sequence ID" value="NZ_CALVCM010000005.1"/>
</dbReference>
<dbReference type="InterPro" id="IPR029066">
    <property type="entry name" value="PLP-binding_barrel"/>
</dbReference>
<dbReference type="InterPro" id="IPR011078">
    <property type="entry name" value="PyrdxlP_homeostasis"/>
</dbReference>
<evidence type="ECO:0000313" key="5">
    <source>
        <dbReference type="EMBL" id="MCQ5121688.1"/>
    </source>
</evidence>
<comment type="similarity">
    <text evidence="2 3">Belongs to the pyridoxal phosphate-binding protein YggS/PROSC family.</text>
</comment>
<comment type="function">
    <text evidence="2">Pyridoxal 5'-phosphate (PLP)-binding protein, which is involved in PLP homeostasis.</text>
</comment>
<evidence type="ECO:0000259" key="4">
    <source>
        <dbReference type="Pfam" id="PF01168"/>
    </source>
</evidence>
<evidence type="ECO:0000256" key="3">
    <source>
        <dbReference type="RuleBase" id="RU004514"/>
    </source>
</evidence>
<dbReference type="InterPro" id="IPR001608">
    <property type="entry name" value="Ala_racemase_N"/>
</dbReference>
<reference evidence="5 6" key="1">
    <citation type="submission" date="2022-06" db="EMBL/GenBank/DDBJ databases">
        <title>Isolation of gut microbiota from human fecal samples.</title>
        <authorList>
            <person name="Pamer E.G."/>
            <person name="Barat B."/>
            <person name="Waligurski E."/>
            <person name="Medina S."/>
            <person name="Paddock L."/>
            <person name="Mostad J."/>
        </authorList>
    </citation>
    <scope>NUCLEOTIDE SEQUENCE [LARGE SCALE GENOMIC DNA]</scope>
    <source>
        <strain evidence="5 6">DFI.6.1</strain>
    </source>
</reference>
<feature type="modified residue" description="N6-(pyridoxal phosphate)lysine" evidence="2">
    <location>
        <position position="21"/>
    </location>
</feature>
<evidence type="ECO:0000256" key="1">
    <source>
        <dbReference type="ARBA" id="ARBA00022898"/>
    </source>
</evidence>
<keyword evidence="1 2" id="KW-0663">Pyridoxal phosphate</keyword>
<dbReference type="PANTHER" id="PTHR10146:SF14">
    <property type="entry name" value="PYRIDOXAL PHOSPHATE HOMEOSTASIS PROTEIN"/>
    <property type="match status" value="1"/>
</dbReference>
<dbReference type="PANTHER" id="PTHR10146">
    <property type="entry name" value="PROLINE SYNTHETASE CO-TRANSCRIBED BACTERIAL HOMOLOG PROTEIN"/>
    <property type="match status" value="1"/>
</dbReference>
<keyword evidence="6" id="KW-1185">Reference proteome</keyword>
<evidence type="ECO:0000256" key="2">
    <source>
        <dbReference type="HAMAP-Rule" id="MF_02087"/>
    </source>
</evidence>
<evidence type="ECO:0000313" key="6">
    <source>
        <dbReference type="Proteomes" id="UP001524435"/>
    </source>
</evidence>
<dbReference type="Proteomes" id="UP001524435">
    <property type="component" value="Unassembled WGS sequence"/>
</dbReference>
<name>A0ABT1SL06_9FIRM</name>
<feature type="domain" description="Alanine racemase N-terminal" evidence="4">
    <location>
        <begin position="9"/>
        <end position="207"/>
    </location>
</feature>